<comment type="caution">
    <text evidence="1">The sequence shown here is derived from an EMBL/GenBank/DDBJ whole genome shotgun (WGS) entry which is preliminary data.</text>
</comment>
<reference evidence="1" key="1">
    <citation type="journal article" date="2023" name="Mol. Biol. Evol.">
        <title>Third-Generation Sequencing Reveals the Adaptive Role of the Epigenome in Three Deep-Sea Polychaetes.</title>
        <authorList>
            <person name="Perez M."/>
            <person name="Aroh O."/>
            <person name="Sun Y."/>
            <person name="Lan Y."/>
            <person name="Juniper S.K."/>
            <person name="Young C.R."/>
            <person name="Angers B."/>
            <person name="Qian P.Y."/>
        </authorList>
    </citation>
    <scope>NUCLEOTIDE SEQUENCE</scope>
    <source>
        <strain evidence="1">P08H-3</strain>
    </source>
</reference>
<dbReference type="AlphaFoldDB" id="A0AAD9JRT2"/>
<accession>A0AAD9JRT2</accession>
<sequence>MFVSGRLPREHARTKITTIGPLSGVLRSVSIEVIPRNKSFTTDPTRKGVYPKMDSSYMSGKVSVKSRTFKVRIASSTLSTGEICQHPTRKYVIHNDDDHHTLSPNSSAQKTNQHLYVMVSSHKNTVIDGSDRASWTRKHKIPPE</sequence>
<protein>
    <submittedName>
        <fullName evidence="1">Uncharacterized protein</fullName>
    </submittedName>
</protein>
<organism evidence="1 2">
    <name type="scientific">Paralvinella palmiformis</name>
    <dbReference type="NCBI Taxonomy" id="53620"/>
    <lineage>
        <taxon>Eukaryota</taxon>
        <taxon>Metazoa</taxon>
        <taxon>Spiralia</taxon>
        <taxon>Lophotrochozoa</taxon>
        <taxon>Annelida</taxon>
        <taxon>Polychaeta</taxon>
        <taxon>Sedentaria</taxon>
        <taxon>Canalipalpata</taxon>
        <taxon>Terebellida</taxon>
        <taxon>Terebelliformia</taxon>
        <taxon>Alvinellidae</taxon>
        <taxon>Paralvinella</taxon>
    </lineage>
</organism>
<proteinExistence type="predicted"/>
<name>A0AAD9JRT2_9ANNE</name>
<keyword evidence="2" id="KW-1185">Reference proteome</keyword>
<evidence type="ECO:0000313" key="2">
    <source>
        <dbReference type="Proteomes" id="UP001208570"/>
    </source>
</evidence>
<dbReference type="Proteomes" id="UP001208570">
    <property type="component" value="Unassembled WGS sequence"/>
</dbReference>
<gene>
    <name evidence="1" type="ORF">LSH36_184g01078</name>
</gene>
<dbReference type="EMBL" id="JAODUP010000184">
    <property type="protein sequence ID" value="KAK2157787.1"/>
    <property type="molecule type" value="Genomic_DNA"/>
</dbReference>
<evidence type="ECO:0000313" key="1">
    <source>
        <dbReference type="EMBL" id="KAK2157787.1"/>
    </source>
</evidence>